<dbReference type="Gene3D" id="2.60.120.830">
    <property type="match status" value="1"/>
</dbReference>
<feature type="binding site" evidence="8">
    <location>
        <position position="33"/>
    </location>
    <ligand>
        <name>Ca(2+)</name>
        <dbReference type="ChEBI" id="CHEBI:29108"/>
        <label>1</label>
    </ligand>
</feature>
<dbReference type="Pfam" id="PF19236">
    <property type="entry name" value="ADAMTS_CR_3"/>
    <property type="match status" value="1"/>
</dbReference>
<dbReference type="GeneTree" id="ENSGT00940000158379"/>
<dbReference type="Pfam" id="PF00090">
    <property type="entry name" value="TSP_1"/>
    <property type="match status" value="1"/>
</dbReference>
<dbReference type="Ensembl" id="ENSSFOT00015056664.1">
    <property type="protein sequence ID" value="ENSSFOP00015076646.1"/>
    <property type="gene ID" value="ENSSFOG00015016722.2"/>
</dbReference>
<dbReference type="GO" id="GO:0004222">
    <property type="term" value="F:metalloendopeptidase activity"/>
    <property type="evidence" value="ECO:0007669"/>
    <property type="project" value="TreeGrafter"/>
</dbReference>
<evidence type="ECO:0000256" key="3">
    <source>
        <dbReference type="ARBA" id="ARBA00022723"/>
    </source>
</evidence>
<keyword evidence="4" id="KW-0378">Hydrolase</keyword>
<evidence type="ECO:0000256" key="5">
    <source>
        <dbReference type="ARBA" id="ARBA00022833"/>
    </source>
</evidence>
<dbReference type="InterPro" id="IPR041645">
    <property type="entry name" value="ADAMTS_CR_2"/>
</dbReference>
<dbReference type="InterPro" id="IPR000884">
    <property type="entry name" value="TSP1_rpt"/>
</dbReference>
<keyword evidence="8" id="KW-0106">Calcium</keyword>
<feature type="disulfide bond" evidence="9">
    <location>
        <begin position="148"/>
        <end position="186"/>
    </location>
</feature>
<feature type="disulfide bond" evidence="9">
    <location>
        <begin position="70"/>
        <end position="95"/>
    </location>
</feature>
<evidence type="ECO:0000256" key="9">
    <source>
        <dbReference type="PIRSR" id="PIRSR613273-3"/>
    </source>
</evidence>
<dbReference type="Pfam" id="PF17771">
    <property type="entry name" value="ADAMTS_CR_2"/>
    <property type="match status" value="1"/>
</dbReference>
<feature type="disulfide bond" evidence="9">
    <location>
        <begin position="108"/>
        <end position="119"/>
    </location>
</feature>
<feature type="binding site" evidence="8">
    <location>
        <position position="36"/>
    </location>
    <ligand>
        <name>Ca(2+)</name>
        <dbReference type="ChEBI" id="CHEBI:29108"/>
        <label>1</label>
    </ligand>
</feature>
<dbReference type="Gene3D" id="3.40.390.10">
    <property type="entry name" value="Collagenase (Catalytic Domain)"/>
    <property type="match status" value="1"/>
</dbReference>
<dbReference type="Proteomes" id="UP000694397">
    <property type="component" value="Chromosome 17"/>
</dbReference>
<keyword evidence="6 9" id="KW-1015">Disulfide bond</keyword>
<comment type="subcellular location">
    <subcellularLocation>
        <location evidence="1">Secreted</location>
    </subcellularLocation>
</comment>
<gene>
    <name evidence="13" type="primary">adamts13</name>
</gene>
<keyword evidence="7" id="KW-0325">Glycoprotein</keyword>
<dbReference type="FunFam" id="2.20.100.10:FF:000001">
    <property type="entry name" value="semaphorin-5A isoform X1"/>
    <property type="match status" value="1"/>
</dbReference>
<feature type="domain" description="ADAMTS/ADAMTS-like cysteine-rich" evidence="12">
    <location>
        <begin position="189"/>
        <end position="303"/>
    </location>
</feature>
<dbReference type="Gene3D" id="2.20.100.10">
    <property type="entry name" value="Thrombospondin type-1 (TSP1) repeat"/>
    <property type="match status" value="1"/>
</dbReference>
<evidence type="ECO:0000256" key="7">
    <source>
        <dbReference type="ARBA" id="ARBA00023180"/>
    </source>
</evidence>
<evidence type="ECO:0000259" key="11">
    <source>
        <dbReference type="Pfam" id="PF17771"/>
    </source>
</evidence>
<reference evidence="13" key="2">
    <citation type="submission" date="2025-08" db="UniProtKB">
        <authorList>
            <consortium name="Ensembl"/>
        </authorList>
    </citation>
    <scope>IDENTIFICATION</scope>
</reference>
<dbReference type="InterPro" id="IPR036383">
    <property type="entry name" value="TSP1_rpt_sf"/>
</dbReference>
<evidence type="ECO:0000256" key="6">
    <source>
        <dbReference type="ARBA" id="ARBA00023157"/>
    </source>
</evidence>
<dbReference type="GO" id="GO:0030198">
    <property type="term" value="P:extracellular matrix organization"/>
    <property type="evidence" value="ECO:0007669"/>
    <property type="project" value="InterPro"/>
</dbReference>
<feature type="binding site" evidence="8">
    <location>
        <position position="36"/>
    </location>
    <ligand>
        <name>Ca(2+)</name>
        <dbReference type="ChEBI" id="CHEBI:29108"/>
        <label>2</label>
    </ligand>
</feature>
<keyword evidence="3 8" id="KW-0479">Metal-binding</keyword>
<dbReference type="PANTHER" id="PTHR13723:SF20">
    <property type="entry name" value="A DISINTEGRIN AND METALLOPROTEINASE WITH THROMBOSPONDIN MOTIFS 13"/>
    <property type="match status" value="1"/>
</dbReference>
<evidence type="ECO:0000256" key="1">
    <source>
        <dbReference type="ARBA" id="ARBA00004613"/>
    </source>
</evidence>
<evidence type="ECO:0000256" key="8">
    <source>
        <dbReference type="PIRSR" id="PIRSR613273-2"/>
    </source>
</evidence>
<evidence type="ECO:0000259" key="12">
    <source>
        <dbReference type="Pfam" id="PF19236"/>
    </source>
</evidence>
<organism evidence="13 14">
    <name type="scientific">Scleropages formosus</name>
    <name type="common">Asian bonytongue</name>
    <name type="synonym">Osteoglossum formosum</name>
    <dbReference type="NCBI Taxonomy" id="113540"/>
    <lineage>
        <taxon>Eukaryota</taxon>
        <taxon>Metazoa</taxon>
        <taxon>Chordata</taxon>
        <taxon>Craniata</taxon>
        <taxon>Vertebrata</taxon>
        <taxon>Euteleostomi</taxon>
        <taxon>Actinopterygii</taxon>
        <taxon>Neopterygii</taxon>
        <taxon>Teleostei</taxon>
        <taxon>Osteoglossocephala</taxon>
        <taxon>Osteoglossomorpha</taxon>
        <taxon>Osteoglossiformes</taxon>
        <taxon>Osteoglossidae</taxon>
        <taxon>Scleropages</taxon>
    </lineage>
</organism>
<evidence type="ECO:0000256" key="4">
    <source>
        <dbReference type="ARBA" id="ARBA00022801"/>
    </source>
</evidence>
<protein>
    <submittedName>
        <fullName evidence="13">ADAM metallopeptidase with thrombospondin type 1 motif, 13</fullName>
    </submittedName>
</protein>
<dbReference type="PRINTS" id="PR01705">
    <property type="entry name" value="TSP1REPEAT"/>
</dbReference>
<keyword evidence="14" id="KW-1185">Reference proteome</keyword>
<reference evidence="13" key="3">
    <citation type="submission" date="2025-09" db="UniProtKB">
        <authorList>
            <consortium name="Ensembl"/>
        </authorList>
    </citation>
    <scope>IDENTIFICATION</scope>
</reference>
<dbReference type="InterPro" id="IPR024079">
    <property type="entry name" value="MetalloPept_cat_dom_sf"/>
</dbReference>
<dbReference type="Gene3D" id="3.40.1620.60">
    <property type="match status" value="1"/>
</dbReference>
<proteinExistence type="predicted"/>
<dbReference type="PRINTS" id="PR01857">
    <property type="entry name" value="ADAMTSFAMILY"/>
</dbReference>
<feature type="disulfide bond" evidence="9">
    <location>
        <begin position="144"/>
        <end position="181"/>
    </location>
</feature>
<evidence type="ECO:0000256" key="2">
    <source>
        <dbReference type="ARBA" id="ARBA00022525"/>
    </source>
</evidence>
<feature type="disulfide bond" evidence="9">
    <location>
        <begin position="80"/>
        <end position="114"/>
    </location>
</feature>
<dbReference type="PROSITE" id="PS50092">
    <property type="entry name" value="TSP1"/>
    <property type="match status" value="1"/>
</dbReference>
<name>A0A8C9WQL2_SCLFO</name>
<dbReference type="PANTHER" id="PTHR13723">
    <property type="entry name" value="ADAMTS A DISINTEGRIN AND METALLOPROTEASE WITH THROMBOSPONDIN MOTIFS PROTEASE"/>
    <property type="match status" value="1"/>
</dbReference>
<dbReference type="SUPFAM" id="SSF82895">
    <property type="entry name" value="TSP-1 type 1 repeat"/>
    <property type="match status" value="1"/>
</dbReference>
<reference evidence="13 14" key="1">
    <citation type="submission" date="2019-04" db="EMBL/GenBank/DDBJ databases">
        <authorList>
            <consortium name="Wellcome Sanger Institute Data Sharing"/>
        </authorList>
    </citation>
    <scope>NUCLEOTIDE SEQUENCE [LARGE SCALE GENOMIC DNA]</scope>
</reference>
<keyword evidence="5" id="KW-0862">Zinc</keyword>
<feature type="disulfide bond" evidence="9">
    <location>
        <begin position="159"/>
        <end position="171"/>
    </location>
</feature>
<keyword evidence="2" id="KW-0964">Secreted</keyword>
<dbReference type="InterPro" id="IPR045371">
    <property type="entry name" value="ADAMTS_CR_3"/>
</dbReference>
<dbReference type="GO" id="GO:0031012">
    <property type="term" value="C:extracellular matrix"/>
    <property type="evidence" value="ECO:0007669"/>
    <property type="project" value="TreeGrafter"/>
</dbReference>
<dbReference type="InterPro" id="IPR050439">
    <property type="entry name" value="ADAMTS_ADAMTS-like"/>
</dbReference>
<dbReference type="InterPro" id="IPR013273">
    <property type="entry name" value="ADAMTS/ADAMTS-like"/>
</dbReference>
<evidence type="ECO:0000313" key="14">
    <source>
        <dbReference type="Proteomes" id="UP000694397"/>
    </source>
</evidence>
<dbReference type="GO" id="GO:0006508">
    <property type="term" value="P:proteolysis"/>
    <property type="evidence" value="ECO:0007669"/>
    <property type="project" value="TreeGrafter"/>
</dbReference>
<dbReference type="AlphaFoldDB" id="A0A8C9WQL2"/>
<dbReference type="InterPro" id="IPR010294">
    <property type="entry name" value="ADAMTS_spacer1"/>
</dbReference>
<dbReference type="GO" id="GO:0005576">
    <property type="term" value="C:extracellular region"/>
    <property type="evidence" value="ECO:0007669"/>
    <property type="project" value="UniProtKB-SubCell"/>
</dbReference>
<evidence type="ECO:0000259" key="10">
    <source>
        <dbReference type="Pfam" id="PF05986"/>
    </source>
</evidence>
<feature type="domain" description="ADAMTS cysteine-rich" evidence="11">
    <location>
        <begin position="49"/>
        <end position="120"/>
    </location>
</feature>
<feature type="domain" description="ADAMTS/ADAMTS-like Spacer 1" evidence="10">
    <location>
        <begin position="306"/>
        <end position="420"/>
    </location>
</feature>
<dbReference type="Pfam" id="PF05986">
    <property type="entry name" value="ADAMTS_spacer1"/>
    <property type="match status" value="1"/>
</dbReference>
<sequence length="422" mass="45585">MASDGGYNSVDLSWSQCSRDQLQSFLSSDHGECVKDLPLLGGSLQDWKPGLYYGIDDQCRIAFGNVARACSFNTGDIDMCRVLSCHVVPGDQSSCTRLLVPLLDGTECAPNQWCLKGRCVSPSQLSSSMAVHGSWSSWSEFSPCSRTCGGGVSARRRQCNNPRPAFGGNNCKGPDTEAELCNMQPCPRTQLEFMEEQCSMTDSQPLYLSSSDATGYHWISAVGYVTGDLQCKLMCRSQGEDFMVSRGARFVDGTRCEPSSLAPTGSVSACLAGTCQLFGCDGLLNSGKVKDACGVCGGDGSSCSLVSDSYTEGHAKEYTTFLTLPQNATQVHIVNTRPIFTHLAVLVQGKYVVAGTGSVSLNTTHPSPLEDGRLTYLLYLTPDLLPHKEELLLPGPVEEDIHIQVGMRVQKGHISLRLKYYS</sequence>
<evidence type="ECO:0000313" key="13">
    <source>
        <dbReference type="Ensembl" id="ENSSFOP00015076646.1"/>
    </source>
</evidence>
<dbReference type="GO" id="GO:0046872">
    <property type="term" value="F:metal ion binding"/>
    <property type="evidence" value="ECO:0007669"/>
    <property type="project" value="UniProtKB-KW"/>
</dbReference>
<feature type="disulfide bond" evidence="9">
    <location>
        <begin position="59"/>
        <end position="85"/>
    </location>
</feature>
<accession>A0A8C9WQL2</accession>
<dbReference type="SMART" id="SM00209">
    <property type="entry name" value="TSP1"/>
    <property type="match status" value="1"/>
</dbReference>